<name>A0A967E4K6_9FLAO</name>
<dbReference type="RefSeq" id="WP_152572979.1">
    <property type="nucleotide sequence ID" value="NZ_VIKU02000001.1"/>
</dbReference>
<dbReference type="Proteomes" id="UP000707206">
    <property type="component" value="Unassembled WGS sequence"/>
</dbReference>
<reference evidence="2" key="2">
    <citation type="submission" date="2020-03" db="EMBL/GenBank/DDBJ databases">
        <title>Flavobacteriaceae bacterium strain TP-CH-4, a member of the family Flavobacteriaceae isolated from a deep-sea seamount.</title>
        <authorList>
            <person name="Zhang D.-C."/>
        </authorList>
    </citation>
    <scope>NUCLEOTIDE SEQUENCE</scope>
    <source>
        <strain evidence="2">TP-CH-4</strain>
    </source>
</reference>
<comment type="caution">
    <text evidence="2">The sequence shown here is derived from an EMBL/GenBank/DDBJ whole genome shotgun (WGS) entry which is preliminary data.</text>
</comment>
<dbReference type="SUPFAM" id="SSF56112">
    <property type="entry name" value="Protein kinase-like (PK-like)"/>
    <property type="match status" value="1"/>
</dbReference>
<evidence type="ECO:0000313" key="3">
    <source>
        <dbReference type="Proteomes" id="UP000707206"/>
    </source>
</evidence>
<dbReference type="PANTHER" id="PTHR21064:SF5">
    <property type="entry name" value="SLR1880 PROTEIN"/>
    <property type="match status" value="1"/>
</dbReference>
<dbReference type="PANTHER" id="PTHR21064">
    <property type="entry name" value="AMINOGLYCOSIDE PHOSPHOTRANSFERASE DOMAIN-CONTAINING PROTEIN-RELATED"/>
    <property type="match status" value="1"/>
</dbReference>
<feature type="domain" description="Aminoglycoside phosphotransferase" evidence="1">
    <location>
        <begin position="27"/>
        <end position="254"/>
    </location>
</feature>
<dbReference type="InterPro" id="IPR050249">
    <property type="entry name" value="Pseudomonas-type_ThrB"/>
</dbReference>
<dbReference type="AlphaFoldDB" id="A0A967E4K6"/>
<dbReference type="Pfam" id="PF01636">
    <property type="entry name" value="APH"/>
    <property type="match status" value="1"/>
</dbReference>
<dbReference type="Gene3D" id="3.90.1200.10">
    <property type="match status" value="1"/>
</dbReference>
<dbReference type="InterPro" id="IPR002575">
    <property type="entry name" value="Aminoglycoside_PTrfase"/>
</dbReference>
<organism evidence="2 3">
    <name type="scientific">Pelagihabitans pacificus</name>
    <dbReference type="NCBI Taxonomy" id="2696054"/>
    <lineage>
        <taxon>Bacteria</taxon>
        <taxon>Pseudomonadati</taxon>
        <taxon>Bacteroidota</taxon>
        <taxon>Flavobacteriia</taxon>
        <taxon>Flavobacteriales</taxon>
        <taxon>Flavobacteriaceae</taxon>
        <taxon>Pelagihabitans</taxon>
    </lineage>
</organism>
<gene>
    <name evidence="2" type="ORF">FK220_004005</name>
</gene>
<reference evidence="2" key="1">
    <citation type="submission" date="2019-07" db="EMBL/GenBank/DDBJ databases">
        <authorList>
            <person name="De-Chao Zhang Q."/>
        </authorList>
    </citation>
    <scope>NUCLEOTIDE SEQUENCE</scope>
    <source>
        <strain evidence="2">TP-CH-4</strain>
    </source>
</reference>
<keyword evidence="3" id="KW-1185">Reference proteome</keyword>
<evidence type="ECO:0000313" key="2">
    <source>
        <dbReference type="EMBL" id="NHF58487.1"/>
    </source>
</evidence>
<accession>A0A967E4K6</accession>
<dbReference type="EMBL" id="VIKU02000001">
    <property type="protein sequence ID" value="NHF58487.1"/>
    <property type="molecule type" value="Genomic_DNA"/>
</dbReference>
<protein>
    <submittedName>
        <fullName evidence="2">Aminoglycoside phosphotransferase family protein</fullName>
    </submittedName>
</protein>
<proteinExistence type="predicted"/>
<evidence type="ECO:0000259" key="1">
    <source>
        <dbReference type="Pfam" id="PF01636"/>
    </source>
</evidence>
<sequence>MVNVTYSDKTLNILLKEFQTPRTDYRFQPLTQGFINDTFLVLSDTQPLYILQRINHEVFPNVKELMGNIQKAFEHLKHDSYRTIALVRTGSGSTYFEHEVYGYWRLMTYISGTIAYDTTQDSKIAREAGRLIGTFHLLLQDVDPDDFFDTVPRFHDLHLRNQQFETSLGRARTARLNEAKNAIAFAKDTIKELLGFDRTPLPPRVCHNDTKLNNILFSKQTGEALCLIDLDTLMKGYFHYDFGDAVRTIVNTAAEDEKDHRKIAFENRLFEAFVDGLASNAPFLTKGEIKALPYGVVLMPFLHGLRALTDYLNNDTYYKVAYENQNLDRCLSLFDFTAKALREMDYMAQIALKKLSPKS</sequence>
<dbReference type="InterPro" id="IPR011009">
    <property type="entry name" value="Kinase-like_dom_sf"/>
</dbReference>